<dbReference type="RefSeq" id="WP_282495405.1">
    <property type="nucleotide sequence ID" value="NZ_JASCAP010000045.1"/>
</dbReference>
<evidence type="ECO:0000256" key="5">
    <source>
        <dbReference type="ARBA" id="ARBA00093797"/>
    </source>
</evidence>
<sequence>MTNPSTALNDWQALHSLSLAMLKLAHSGQWDELIAHEISYVQLVERISQNSIPSAHAAQIEQARYLLEMVLKNEKELKELLAIRMDELRNLIDQTTKQQSITSAYGKLSGNILYPESLTRDNQL</sequence>
<dbReference type="InterPro" id="IPR008622">
    <property type="entry name" value="FliT"/>
</dbReference>
<organism evidence="7 8">
    <name type="scientific">Lelliottia wanjuensis</name>
    <dbReference type="NCBI Taxonomy" id="3050585"/>
    <lineage>
        <taxon>Bacteria</taxon>
        <taxon>Pseudomonadati</taxon>
        <taxon>Pseudomonadota</taxon>
        <taxon>Gammaproteobacteria</taxon>
        <taxon>Enterobacterales</taxon>
        <taxon>Enterobacteriaceae</taxon>
        <taxon>Lelliottia</taxon>
    </lineage>
</organism>
<reference evidence="7 8" key="1">
    <citation type="submission" date="2023-06" db="EMBL/GenBank/DDBJ databases">
        <title>Identification and characterization of antibiotic-resistant Gram-negative bacteria.</title>
        <authorList>
            <person name="Cho G.-S."/>
            <person name="Lee J."/>
            <person name="Tai E."/>
            <person name="Jeong S."/>
            <person name="Kim I."/>
            <person name="Kim B.-E."/>
            <person name="Jeong M.-I."/>
            <person name="Oh K.-K."/>
            <person name="Franz C.M.A.P."/>
        </authorList>
    </citation>
    <scope>NUCLEOTIDE SEQUENCE [LARGE SCALE GENOMIC DNA]</scope>
    <source>
        <strain evidence="7 8">V106_12</strain>
    </source>
</reference>
<evidence type="ECO:0000256" key="1">
    <source>
        <dbReference type="ARBA" id="ARBA00004514"/>
    </source>
</evidence>
<proteinExistence type="predicted"/>
<keyword evidence="3" id="KW-1005">Bacterial flagellum biogenesis</keyword>
<evidence type="ECO:0000256" key="2">
    <source>
        <dbReference type="ARBA" id="ARBA00022490"/>
    </source>
</evidence>
<evidence type="ECO:0000256" key="6">
    <source>
        <dbReference type="SAM" id="Coils"/>
    </source>
</evidence>
<keyword evidence="7" id="KW-0966">Cell projection</keyword>
<evidence type="ECO:0000313" key="7">
    <source>
        <dbReference type="EMBL" id="MDK9363339.1"/>
    </source>
</evidence>
<comment type="subcellular location">
    <subcellularLocation>
        <location evidence="1">Cytoplasm</location>
        <location evidence="1">Cytosol</location>
    </subcellularLocation>
</comment>
<keyword evidence="7" id="KW-0282">Flagellum</keyword>
<comment type="caution">
    <text evidence="7">The sequence shown here is derived from an EMBL/GenBank/DDBJ whole genome shotgun (WGS) entry which is preliminary data.</text>
</comment>
<feature type="coiled-coil region" evidence="6">
    <location>
        <begin position="71"/>
        <end position="98"/>
    </location>
</feature>
<dbReference type="AlphaFoldDB" id="A0AAP4D1H5"/>
<keyword evidence="2" id="KW-0963">Cytoplasm</keyword>
<keyword evidence="6" id="KW-0175">Coiled coil</keyword>
<accession>A0AAP4D1H5</accession>
<evidence type="ECO:0000256" key="4">
    <source>
        <dbReference type="ARBA" id="ARBA00023186"/>
    </source>
</evidence>
<keyword evidence="8" id="KW-1185">Reference proteome</keyword>
<dbReference type="Gene3D" id="1.20.58.380">
    <property type="entry name" value="Flagellar protein flit"/>
    <property type="match status" value="1"/>
</dbReference>
<name>A0AAP4D1H5_9ENTR</name>
<protein>
    <recommendedName>
        <fullName evidence="5">Flagellar protein FliT</fullName>
    </recommendedName>
</protein>
<evidence type="ECO:0000313" key="8">
    <source>
        <dbReference type="Proteomes" id="UP001223214"/>
    </source>
</evidence>
<gene>
    <name evidence="7" type="primary">fliT</name>
    <name evidence="7" type="ORF">QQF32_09060</name>
</gene>
<keyword evidence="4" id="KW-0143">Chaperone</keyword>
<dbReference type="GeneID" id="97186685"/>
<dbReference type="GO" id="GO:0044781">
    <property type="term" value="P:bacterial-type flagellum organization"/>
    <property type="evidence" value="ECO:0007669"/>
    <property type="project" value="UniProtKB-KW"/>
</dbReference>
<dbReference type="Pfam" id="PF05400">
    <property type="entry name" value="FliT"/>
    <property type="match status" value="1"/>
</dbReference>
<dbReference type="Proteomes" id="UP001223214">
    <property type="component" value="Unassembled WGS sequence"/>
</dbReference>
<evidence type="ECO:0000256" key="3">
    <source>
        <dbReference type="ARBA" id="ARBA00022795"/>
    </source>
</evidence>
<dbReference type="NCBIfam" id="NF007836">
    <property type="entry name" value="PRK10548.1"/>
    <property type="match status" value="1"/>
</dbReference>
<keyword evidence="7" id="KW-0969">Cilium</keyword>
<dbReference type="EMBL" id="JASSOM010000048">
    <property type="protein sequence ID" value="MDK9363339.1"/>
    <property type="molecule type" value="Genomic_DNA"/>
</dbReference>